<reference evidence="8" key="1">
    <citation type="journal article" date="2020" name="Fungal Divers.">
        <title>Resolving the Mortierellaceae phylogeny through synthesis of multi-gene phylogenetics and phylogenomics.</title>
        <authorList>
            <person name="Vandepol N."/>
            <person name="Liber J."/>
            <person name="Desiro A."/>
            <person name="Na H."/>
            <person name="Kennedy M."/>
            <person name="Barry K."/>
            <person name="Grigoriev I.V."/>
            <person name="Miller A.N."/>
            <person name="O'Donnell K."/>
            <person name="Stajich J.E."/>
            <person name="Bonito G."/>
        </authorList>
    </citation>
    <scope>NUCLEOTIDE SEQUENCE</scope>
    <source>
        <strain evidence="8">KOD1015</strain>
    </source>
</reference>
<comment type="similarity">
    <text evidence="5">Belongs to the TAF13 family.</text>
</comment>
<comment type="caution">
    <text evidence="8">The sequence shown here is derived from an EMBL/GenBank/DDBJ whole genome shotgun (WGS) entry which is preliminary data.</text>
</comment>
<dbReference type="PANTHER" id="PTHR11380">
    <property type="entry name" value="TRANSCRIPTION INITIATION FACTOR TFIID/SUPT3-RELATED"/>
    <property type="match status" value="1"/>
</dbReference>
<dbReference type="SUPFAM" id="SSF47113">
    <property type="entry name" value="Histone-fold"/>
    <property type="match status" value="1"/>
</dbReference>
<protein>
    <recommendedName>
        <fullName evidence="6">Transcription initiation factor TFIID subunit 13</fullName>
    </recommendedName>
</protein>
<keyword evidence="3" id="KW-0804">Transcription</keyword>
<keyword evidence="9" id="KW-1185">Reference proteome</keyword>
<sequence>MSSTGPVTQQQGAASAPAATSQSSSPAPTLRKPGSAPLGRPPVKQLMYGFGDVPNPSNDAVGVLEEMLIEYLTDACLQAAVVSDKRGKVSVEDFKFVLRKDAKKRSRVDELLYMNEDIRRAKKIADIPELDNNKGGSKDASL</sequence>
<evidence type="ECO:0000256" key="4">
    <source>
        <dbReference type="ARBA" id="ARBA00023242"/>
    </source>
</evidence>
<dbReference type="EMBL" id="JAABOA010001711">
    <property type="protein sequence ID" value="KAF9581022.1"/>
    <property type="molecule type" value="Genomic_DNA"/>
</dbReference>
<evidence type="ECO:0000256" key="5">
    <source>
        <dbReference type="ARBA" id="ARBA00038392"/>
    </source>
</evidence>
<dbReference type="GO" id="GO:0051123">
    <property type="term" value="P:RNA polymerase II preinitiation complex assembly"/>
    <property type="evidence" value="ECO:0007669"/>
    <property type="project" value="TreeGrafter"/>
</dbReference>
<dbReference type="InterPro" id="IPR009072">
    <property type="entry name" value="Histone-fold"/>
</dbReference>
<evidence type="ECO:0000313" key="9">
    <source>
        <dbReference type="Proteomes" id="UP000780801"/>
    </source>
</evidence>
<dbReference type="Proteomes" id="UP000780801">
    <property type="component" value="Unassembled WGS sequence"/>
</dbReference>
<dbReference type="CDD" id="cd07978">
    <property type="entry name" value="HFD_TAF13"/>
    <property type="match status" value="1"/>
</dbReference>
<keyword evidence="2" id="KW-0805">Transcription regulation</keyword>
<accession>A0A9P6KDT2</accession>
<feature type="region of interest" description="Disordered" evidence="7">
    <location>
        <begin position="1"/>
        <end position="51"/>
    </location>
</feature>
<dbReference type="Pfam" id="PF02269">
    <property type="entry name" value="TFIID-18kDa"/>
    <property type="match status" value="1"/>
</dbReference>
<organism evidence="8 9">
    <name type="scientific">Lunasporangiospora selenospora</name>
    <dbReference type="NCBI Taxonomy" id="979761"/>
    <lineage>
        <taxon>Eukaryota</taxon>
        <taxon>Fungi</taxon>
        <taxon>Fungi incertae sedis</taxon>
        <taxon>Mucoromycota</taxon>
        <taxon>Mortierellomycotina</taxon>
        <taxon>Mortierellomycetes</taxon>
        <taxon>Mortierellales</taxon>
        <taxon>Mortierellaceae</taxon>
        <taxon>Lunasporangiospora</taxon>
    </lineage>
</organism>
<comment type="subcellular location">
    <subcellularLocation>
        <location evidence="1">Nucleus</location>
    </subcellularLocation>
</comment>
<dbReference type="Gene3D" id="1.10.20.10">
    <property type="entry name" value="Histone, subunit A"/>
    <property type="match status" value="1"/>
</dbReference>
<evidence type="ECO:0000256" key="1">
    <source>
        <dbReference type="ARBA" id="ARBA00004123"/>
    </source>
</evidence>
<dbReference type="InterPro" id="IPR003195">
    <property type="entry name" value="TFIID_TAF13"/>
</dbReference>
<evidence type="ECO:0000256" key="6">
    <source>
        <dbReference type="ARBA" id="ARBA00040136"/>
    </source>
</evidence>
<dbReference type="GO" id="GO:0046982">
    <property type="term" value="F:protein heterodimerization activity"/>
    <property type="evidence" value="ECO:0007669"/>
    <property type="project" value="InterPro"/>
</dbReference>
<evidence type="ECO:0000256" key="7">
    <source>
        <dbReference type="SAM" id="MobiDB-lite"/>
    </source>
</evidence>
<dbReference type="OrthoDB" id="10266074at2759"/>
<keyword evidence="4" id="KW-0539">Nucleus</keyword>
<feature type="compositionally biased region" description="Low complexity" evidence="7">
    <location>
        <begin position="8"/>
        <end position="29"/>
    </location>
</feature>
<evidence type="ECO:0000313" key="8">
    <source>
        <dbReference type="EMBL" id="KAF9581022.1"/>
    </source>
</evidence>
<evidence type="ECO:0000256" key="3">
    <source>
        <dbReference type="ARBA" id="ARBA00023163"/>
    </source>
</evidence>
<proteinExistence type="inferred from homology"/>
<dbReference type="GO" id="GO:0005669">
    <property type="term" value="C:transcription factor TFIID complex"/>
    <property type="evidence" value="ECO:0007669"/>
    <property type="project" value="TreeGrafter"/>
</dbReference>
<gene>
    <name evidence="8" type="ORF">BGW38_002113</name>
</gene>
<name>A0A9P6KDT2_9FUNG</name>
<evidence type="ECO:0000256" key="2">
    <source>
        <dbReference type="ARBA" id="ARBA00023015"/>
    </source>
</evidence>
<dbReference type="AlphaFoldDB" id="A0A9P6KDT2"/>
<dbReference type="PANTHER" id="PTHR11380:SF5">
    <property type="entry name" value="TRANSCRIPTION INITIATION FACTOR TFIID SUBUNIT 13"/>
    <property type="match status" value="1"/>
</dbReference>